<evidence type="ECO:0000313" key="2">
    <source>
        <dbReference type="EMBL" id="GII54050.1"/>
    </source>
</evidence>
<organism evidence="2 3">
    <name type="scientific">Planotetraspora thailandica</name>
    <dbReference type="NCBI Taxonomy" id="487172"/>
    <lineage>
        <taxon>Bacteria</taxon>
        <taxon>Bacillati</taxon>
        <taxon>Actinomycetota</taxon>
        <taxon>Actinomycetes</taxon>
        <taxon>Streptosporangiales</taxon>
        <taxon>Streptosporangiaceae</taxon>
        <taxon>Planotetraspora</taxon>
    </lineage>
</organism>
<reference evidence="2" key="1">
    <citation type="submission" date="2021-01" db="EMBL/GenBank/DDBJ databases">
        <title>Whole genome shotgun sequence of Planotetraspora thailandica NBRC 104271.</title>
        <authorList>
            <person name="Komaki H."/>
            <person name="Tamura T."/>
        </authorList>
    </citation>
    <scope>NUCLEOTIDE SEQUENCE</scope>
    <source>
        <strain evidence="2">NBRC 104271</strain>
    </source>
</reference>
<dbReference type="Proteomes" id="UP000605992">
    <property type="component" value="Unassembled WGS sequence"/>
</dbReference>
<keyword evidence="3" id="KW-1185">Reference proteome</keyword>
<name>A0A8J3XVJ5_9ACTN</name>
<sequence length="51" mass="5341">MRSAWGTQILWDLPGLCPVQMAWGRRASLEFGAGLAVVGLAVTVGALLLTS</sequence>
<evidence type="ECO:0000256" key="1">
    <source>
        <dbReference type="SAM" id="Phobius"/>
    </source>
</evidence>
<accession>A0A8J3XVJ5</accession>
<dbReference type="AlphaFoldDB" id="A0A8J3XVJ5"/>
<comment type="caution">
    <text evidence="2">The sequence shown here is derived from an EMBL/GenBank/DDBJ whole genome shotgun (WGS) entry which is preliminary data.</text>
</comment>
<keyword evidence="1" id="KW-0812">Transmembrane</keyword>
<dbReference type="EMBL" id="BOOR01000012">
    <property type="protein sequence ID" value="GII54050.1"/>
    <property type="molecule type" value="Genomic_DNA"/>
</dbReference>
<evidence type="ECO:0000313" key="3">
    <source>
        <dbReference type="Proteomes" id="UP000605992"/>
    </source>
</evidence>
<keyword evidence="1" id="KW-0472">Membrane</keyword>
<proteinExistence type="predicted"/>
<dbReference type="RefSeq" id="WP_203944260.1">
    <property type="nucleotide sequence ID" value="NZ_BOOR01000012.1"/>
</dbReference>
<keyword evidence="1" id="KW-1133">Transmembrane helix</keyword>
<gene>
    <name evidence="2" type="ORF">Pth03_24390</name>
</gene>
<feature type="transmembrane region" description="Helical" evidence="1">
    <location>
        <begin position="31"/>
        <end position="49"/>
    </location>
</feature>
<protein>
    <submittedName>
        <fullName evidence="2">Uncharacterized protein</fullName>
    </submittedName>
</protein>